<organism evidence="1">
    <name type="scientific">uncultured Caudovirales phage</name>
    <dbReference type="NCBI Taxonomy" id="2100421"/>
    <lineage>
        <taxon>Viruses</taxon>
        <taxon>Duplodnaviria</taxon>
        <taxon>Heunggongvirae</taxon>
        <taxon>Uroviricota</taxon>
        <taxon>Caudoviricetes</taxon>
        <taxon>Peduoviridae</taxon>
        <taxon>Maltschvirus</taxon>
        <taxon>Maltschvirus maltsch</taxon>
    </lineage>
</organism>
<gene>
    <name evidence="1" type="ORF">UFOVP395_35</name>
</gene>
<sequence>MNQQHLVPQVVIDCAEKMLDERSNQNTRDNYAQRIEAIKRFCEVVLEQKNFKKRR</sequence>
<accession>A0A6J5M5Y8</accession>
<evidence type="ECO:0008006" key="2">
    <source>
        <dbReference type="Google" id="ProtNLM"/>
    </source>
</evidence>
<reference evidence="1" key="1">
    <citation type="submission" date="2020-04" db="EMBL/GenBank/DDBJ databases">
        <authorList>
            <person name="Chiriac C."/>
            <person name="Salcher M."/>
            <person name="Ghai R."/>
            <person name="Kavagutti S V."/>
        </authorList>
    </citation>
    <scope>NUCLEOTIDE SEQUENCE</scope>
</reference>
<proteinExistence type="predicted"/>
<name>A0A6J5M5Y8_9CAUD</name>
<evidence type="ECO:0000313" key="1">
    <source>
        <dbReference type="EMBL" id="CAB4140556.1"/>
    </source>
</evidence>
<dbReference type="EMBL" id="LR796380">
    <property type="protein sequence ID" value="CAB4140556.1"/>
    <property type="molecule type" value="Genomic_DNA"/>
</dbReference>
<protein>
    <recommendedName>
        <fullName evidence="2">Integrase</fullName>
    </recommendedName>
</protein>